<comment type="caution">
    <text evidence="1">The sequence shown here is derived from an EMBL/GenBank/DDBJ whole genome shotgun (WGS) entry which is preliminary data.</text>
</comment>
<gene>
    <name evidence="1" type="ORF">IAC85_05130</name>
</gene>
<organism evidence="1 2">
    <name type="scientific">Candidatus Faecenecus gallistercoris</name>
    <dbReference type="NCBI Taxonomy" id="2840793"/>
    <lineage>
        <taxon>Bacteria</taxon>
        <taxon>Bacillati</taxon>
        <taxon>Bacillota</taxon>
        <taxon>Bacillota incertae sedis</taxon>
        <taxon>Candidatus Faecenecus</taxon>
    </lineage>
</organism>
<reference evidence="1" key="2">
    <citation type="journal article" date="2021" name="PeerJ">
        <title>Extensive microbial diversity within the chicken gut microbiome revealed by metagenomics and culture.</title>
        <authorList>
            <person name="Gilroy R."/>
            <person name="Ravi A."/>
            <person name="Getino M."/>
            <person name="Pursley I."/>
            <person name="Horton D.L."/>
            <person name="Alikhan N.F."/>
            <person name="Baker D."/>
            <person name="Gharbi K."/>
            <person name="Hall N."/>
            <person name="Watson M."/>
            <person name="Adriaenssens E.M."/>
            <person name="Foster-Nyarko E."/>
            <person name="Jarju S."/>
            <person name="Secka A."/>
            <person name="Antonio M."/>
            <person name="Oren A."/>
            <person name="Chaudhuri R.R."/>
            <person name="La Ragione R."/>
            <person name="Hildebrand F."/>
            <person name="Pallen M.J."/>
        </authorList>
    </citation>
    <scope>NUCLEOTIDE SEQUENCE</scope>
    <source>
        <strain evidence="1">CHK165-10780</strain>
    </source>
</reference>
<accession>A0A9D1CLS5</accession>
<protein>
    <submittedName>
        <fullName evidence="1">Uncharacterized protein</fullName>
    </submittedName>
</protein>
<proteinExistence type="predicted"/>
<dbReference type="Proteomes" id="UP000886725">
    <property type="component" value="Unassembled WGS sequence"/>
</dbReference>
<name>A0A9D1CLS5_9FIRM</name>
<dbReference type="EMBL" id="DVFU01000098">
    <property type="protein sequence ID" value="HIQ65104.1"/>
    <property type="molecule type" value="Genomic_DNA"/>
</dbReference>
<evidence type="ECO:0000313" key="1">
    <source>
        <dbReference type="EMBL" id="HIQ65104.1"/>
    </source>
</evidence>
<dbReference type="AlphaFoldDB" id="A0A9D1CLS5"/>
<evidence type="ECO:0000313" key="2">
    <source>
        <dbReference type="Proteomes" id="UP000886725"/>
    </source>
</evidence>
<reference evidence="1" key="1">
    <citation type="submission" date="2020-10" db="EMBL/GenBank/DDBJ databases">
        <authorList>
            <person name="Gilroy R."/>
        </authorList>
    </citation>
    <scope>NUCLEOTIDE SEQUENCE</scope>
    <source>
        <strain evidence="1">CHK165-10780</strain>
    </source>
</reference>
<sequence>MSKAPYKIRSFQIVNGERLIDTDDGTFLLKPHQDLDSTFSFLENHRIPFFIRQVHTDERYDVYPYEVQKVLDPRSKRRDLSVVLASIHKNTCFYKEKDTHRIETFYETYSKKIEELTAYYDSMNDELEGYLFPTPAMQYYLRHSSMIFFHLSLAQQLLRDWYQMAQDIPHERWVFCNRACTLDSYLQGKCDVLLDWSKAKFASPLEDLFILLTGQDDYYSLLRTYESIFELTPFERLELWIIGLLPDEIRFRRSLKADYANFLKIQQMYQRMESFYHAYSEYQKK</sequence>